<dbReference type="GO" id="GO:0003677">
    <property type="term" value="F:DNA binding"/>
    <property type="evidence" value="ECO:0007669"/>
    <property type="project" value="InterPro"/>
</dbReference>
<evidence type="ECO:0000313" key="5">
    <source>
        <dbReference type="Proteomes" id="UP000001400"/>
    </source>
</evidence>
<proteinExistence type="predicted"/>
<dbReference type="GeneID" id="8827951"/>
<dbReference type="SUPFAM" id="SSF57667">
    <property type="entry name" value="beta-beta-alpha zinc fingers"/>
    <property type="match status" value="1"/>
</dbReference>
<keyword evidence="2" id="KW-0863">Zinc-finger</keyword>
<dbReference type="InterPro" id="IPR036236">
    <property type="entry name" value="Znf_C2H2_sf"/>
</dbReference>
<evidence type="ECO:0000256" key="2">
    <source>
        <dbReference type="ARBA" id="ARBA00022771"/>
    </source>
</evidence>
<keyword evidence="5" id="KW-1185">Reference proteome</keyword>
<sequence length="74" mass="9059">MSVGKRSELWAHFYPYYLDRSGKYYRCVYCGEIVHSSERRNHLRYHHPEIWEKINKKRGYINGKKTVYTEAMEV</sequence>
<keyword evidence="1" id="KW-0479">Metal-binding</keyword>
<accession>B5IHM5</accession>
<dbReference type="AlphaFoldDB" id="B5IHM5"/>
<name>B5IHM5_ACIB4</name>
<dbReference type="STRING" id="439481.Aboo_0994"/>
<dbReference type="HOGENOM" id="CLU_2678648_0_0_2"/>
<evidence type="ECO:0000313" key="4">
    <source>
        <dbReference type="EMBL" id="ADD08803.1"/>
    </source>
</evidence>
<protein>
    <submittedName>
        <fullName evidence="4">Uncharacterized protein</fullName>
    </submittedName>
</protein>
<dbReference type="KEGG" id="abi:Aboo_0994"/>
<evidence type="ECO:0000256" key="1">
    <source>
        <dbReference type="ARBA" id="ARBA00022723"/>
    </source>
</evidence>
<dbReference type="PROSITE" id="PS50808">
    <property type="entry name" value="ZF_BED"/>
    <property type="match status" value="1"/>
</dbReference>
<dbReference type="InterPro" id="IPR003656">
    <property type="entry name" value="Znf_BED"/>
</dbReference>
<dbReference type="Proteomes" id="UP000001400">
    <property type="component" value="Chromosome"/>
</dbReference>
<evidence type="ECO:0000256" key="3">
    <source>
        <dbReference type="ARBA" id="ARBA00022833"/>
    </source>
</evidence>
<dbReference type="EMBL" id="CP001941">
    <property type="protein sequence ID" value="ADD08803.1"/>
    <property type="molecule type" value="Genomic_DNA"/>
</dbReference>
<reference evidence="4" key="1">
    <citation type="submission" date="2010-02" db="EMBL/GenBank/DDBJ databases">
        <title>Complete sequence of Aciduliprofundum boonei T469.</title>
        <authorList>
            <consortium name="US DOE Joint Genome Institute"/>
            <person name="Lucas S."/>
            <person name="Copeland A."/>
            <person name="Lapidus A."/>
            <person name="Cheng J.-F."/>
            <person name="Bruce D."/>
            <person name="Goodwin L."/>
            <person name="Pitluck S."/>
            <person name="Saunders E."/>
            <person name="Detter J.C."/>
            <person name="Han C."/>
            <person name="Tapia R."/>
            <person name="Land M."/>
            <person name="Hauser L."/>
            <person name="Kyrpides N."/>
            <person name="Mikhailova N."/>
            <person name="Flores G."/>
            <person name="Reysenbach A.-L."/>
            <person name="Woyke T."/>
        </authorList>
    </citation>
    <scope>NUCLEOTIDE SEQUENCE</scope>
    <source>
        <strain evidence="4">T469</strain>
    </source>
</reference>
<dbReference type="RefSeq" id="WP_008086794.1">
    <property type="nucleotide sequence ID" value="NC_013926.1"/>
</dbReference>
<gene>
    <name evidence="4" type="ordered locus">Aboo_0994</name>
</gene>
<organism evidence="4 5">
    <name type="scientific">Aciduliprofundum boonei (strain DSM 19572 / T469)</name>
    <dbReference type="NCBI Taxonomy" id="439481"/>
    <lineage>
        <taxon>Archaea</taxon>
        <taxon>Methanobacteriati</taxon>
        <taxon>Thermoplasmatota</taxon>
        <taxon>DHVE2 group</taxon>
        <taxon>Candidatus Aciduliprofundum</taxon>
    </lineage>
</organism>
<dbReference type="GO" id="GO:0008270">
    <property type="term" value="F:zinc ion binding"/>
    <property type="evidence" value="ECO:0007669"/>
    <property type="project" value="UniProtKB-KW"/>
</dbReference>
<keyword evidence="3" id="KW-0862">Zinc</keyword>